<keyword evidence="4" id="KW-0547">Nucleotide-binding</keyword>
<evidence type="ECO:0000256" key="5">
    <source>
        <dbReference type="ARBA" id="ARBA00022840"/>
    </source>
</evidence>
<accession>A0A6J6GJA5</accession>
<feature type="compositionally biased region" description="Basic residues" evidence="8">
    <location>
        <begin position="320"/>
        <end position="331"/>
    </location>
</feature>
<dbReference type="FunFam" id="3.40.50.300:FF:000589">
    <property type="entry name" value="ABC transporter, ATP-binding subunit"/>
    <property type="match status" value="1"/>
</dbReference>
<dbReference type="SMART" id="SM00382">
    <property type="entry name" value="AAA"/>
    <property type="match status" value="1"/>
</dbReference>
<protein>
    <submittedName>
        <fullName evidence="10">Unannotated protein</fullName>
    </submittedName>
</protein>
<keyword evidence="3" id="KW-1003">Cell membrane</keyword>
<reference evidence="10" key="1">
    <citation type="submission" date="2020-05" db="EMBL/GenBank/DDBJ databases">
        <authorList>
            <person name="Chiriac C."/>
            <person name="Salcher M."/>
            <person name="Ghai R."/>
            <person name="Kavagutti S V."/>
        </authorList>
    </citation>
    <scope>NUCLEOTIDE SEQUENCE</scope>
</reference>
<dbReference type="Gene3D" id="3.40.50.300">
    <property type="entry name" value="P-loop containing nucleotide triphosphate hydrolases"/>
    <property type="match status" value="1"/>
</dbReference>
<feature type="region of interest" description="Disordered" evidence="8">
    <location>
        <begin position="306"/>
        <end position="331"/>
    </location>
</feature>
<dbReference type="CDD" id="cd03230">
    <property type="entry name" value="ABC_DR_subfamily_A"/>
    <property type="match status" value="1"/>
</dbReference>
<keyword evidence="2" id="KW-0813">Transport</keyword>
<evidence type="ECO:0000313" key="10">
    <source>
        <dbReference type="EMBL" id="CAB4599184.1"/>
    </source>
</evidence>
<evidence type="ECO:0000256" key="8">
    <source>
        <dbReference type="SAM" id="MobiDB-lite"/>
    </source>
</evidence>
<dbReference type="GO" id="GO:0016887">
    <property type="term" value="F:ATP hydrolysis activity"/>
    <property type="evidence" value="ECO:0007669"/>
    <property type="project" value="InterPro"/>
</dbReference>
<evidence type="ECO:0000256" key="2">
    <source>
        <dbReference type="ARBA" id="ARBA00022448"/>
    </source>
</evidence>
<evidence type="ECO:0000259" key="9">
    <source>
        <dbReference type="PROSITE" id="PS50893"/>
    </source>
</evidence>
<evidence type="ECO:0000256" key="7">
    <source>
        <dbReference type="ARBA" id="ARBA00023136"/>
    </source>
</evidence>
<dbReference type="AlphaFoldDB" id="A0A6J6GJA5"/>
<evidence type="ECO:0000256" key="4">
    <source>
        <dbReference type="ARBA" id="ARBA00022741"/>
    </source>
</evidence>
<dbReference type="InterPro" id="IPR003439">
    <property type="entry name" value="ABC_transporter-like_ATP-bd"/>
</dbReference>
<dbReference type="Pfam" id="PF00005">
    <property type="entry name" value="ABC_tran"/>
    <property type="match status" value="1"/>
</dbReference>
<dbReference type="InterPro" id="IPR050763">
    <property type="entry name" value="ABC_transporter_ATP-binding"/>
</dbReference>
<evidence type="ECO:0000256" key="1">
    <source>
        <dbReference type="ARBA" id="ARBA00004236"/>
    </source>
</evidence>
<dbReference type="PROSITE" id="PS00211">
    <property type="entry name" value="ABC_TRANSPORTER_1"/>
    <property type="match status" value="1"/>
</dbReference>
<dbReference type="EMBL" id="CAEZUP010000006">
    <property type="protein sequence ID" value="CAB4599184.1"/>
    <property type="molecule type" value="Genomic_DNA"/>
</dbReference>
<keyword evidence="5" id="KW-0067">ATP-binding</keyword>
<name>A0A6J6GJA5_9ZZZZ</name>
<dbReference type="PANTHER" id="PTHR42711:SF16">
    <property type="entry name" value="ABC TRANSPORTER ATP-BINDING PROTEIN"/>
    <property type="match status" value="1"/>
</dbReference>
<sequence length="331" mass="35101">MVSPADVPAIQVDDLVIRYGDHVAVGGLSFEARRGEITALLGPNGAGKTSTVETLEGYRSPTSGRVRVLGLDPGSQHSLLAPRIGVMLQSGGIYTGIRPLEILRLFASYYDNPVEPVELLEMVGLADRQRSTWRSLSGGEQQRLSLALALIGRPEVAFLDEPTAGIDPAGRQVIRRIVADLRDSGVAVLLTTHDLDEAEKLADRVVIIDHGTLLADATPAELMSAGKGDDIRFGATSGLDCGSLGDHLRASVTEEAPGEYRVATAATPATVAALTAWLAERNEPLADLRAGRQSLEDVFLRLTESAEAAREQSPGVAARRSSRGRRGRGAA</sequence>
<dbReference type="PROSITE" id="PS50893">
    <property type="entry name" value="ABC_TRANSPORTER_2"/>
    <property type="match status" value="1"/>
</dbReference>
<organism evidence="10">
    <name type="scientific">freshwater metagenome</name>
    <dbReference type="NCBI Taxonomy" id="449393"/>
    <lineage>
        <taxon>unclassified sequences</taxon>
        <taxon>metagenomes</taxon>
        <taxon>ecological metagenomes</taxon>
    </lineage>
</organism>
<feature type="domain" description="ABC transporter" evidence="9">
    <location>
        <begin position="10"/>
        <end position="235"/>
    </location>
</feature>
<dbReference type="InterPro" id="IPR027417">
    <property type="entry name" value="P-loop_NTPase"/>
</dbReference>
<evidence type="ECO:0000256" key="3">
    <source>
        <dbReference type="ARBA" id="ARBA00022475"/>
    </source>
</evidence>
<keyword evidence="6" id="KW-1278">Translocase</keyword>
<gene>
    <name evidence="10" type="ORF">UFOPK1835_00265</name>
</gene>
<evidence type="ECO:0000256" key="6">
    <source>
        <dbReference type="ARBA" id="ARBA00022967"/>
    </source>
</evidence>
<dbReference type="SUPFAM" id="SSF52540">
    <property type="entry name" value="P-loop containing nucleoside triphosphate hydrolases"/>
    <property type="match status" value="1"/>
</dbReference>
<dbReference type="PANTHER" id="PTHR42711">
    <property type="entry name" value="ABC TRANSPORTER ATP-BINDING PROTEIN"/>
    <property type="match status" value="1"/>
</dbReference>
<dbReference type="InterPro" id="IPR003593">
    <property type="entry name" value="AAA+_ATPase"/>
</dbReference>
<comment type="subcellular location">
    <subcellularLocation>
        <location evidence="1">Cell membrane</location>
    </subcellularLocation>
</comment>
<keyword evidence="7" id="KW-0472">Membrane</keyword>
<proteinExistence type="predicted"/>
<dbReference type="InterPro" id="IPR017871">
    <property type="entry name" value="ABC_transporter-like_CS"/>
</dbReference>
<dbReference type="GO" id="GO:0005524">
    <property type="term" value="F:ATP binding"/>
    <property type="evidence" value="ECO:0007669"/>
    <property type="project" value="UniProtKB-KW"/>
</dbReference>
<dbReference type="GO" id="GO:0005886">
    <property type="term" value="C:plasma membrane"/>
    <property type="evidence" value="ECO:0007669"/>
    <property type="project" value="UniProtKB-SubCell"/>
</dbReference>